<evidence type="ECO:0000256" key="4">
    <source>
        <dbReference type="ARBA" id="ARBA00022692"/>
    </source>
</evidence>
<evidence type="ECO:0000313" key="16">
    <source>
        <dbReference type="Proteomes" id="UP000219259"/>
    </source>
</evidence>
<dbReference type="NCBIfam" id="TIGR04057">
    <property type="entry name" value="SusC_RagA_signa"/>
    <property type="match status" value="1"/>
</dbReference>
<dbReference type="AlphaFoldDB" id="A0A1D3ULL8"/>
<dbReference type="EMBL" id="NSLJ01000010">
    <property type="protein sequence ID" value="PDP44076.1"/>
    <property type="molecule type" value="Genomic_DNA"/>
</dbReference>
<evidence type="ECO:0000313" key="13">
    <source>
        <dbReference type="EMBL" id="PDP44076.1"/>
    </source>
</evidence>
<dbReference type="InterPro" id="IPR023997">
    <property type="entry name" value="TonB-dep_OMP_SusC/RagA_CS"/>
</dbReference>
<keyword evidence="5 9" id="KW-0798">TonB box</keyword>
<keyword evidence="14" id="KW-0675">Receptor</keyword>
<dbReference type="InterPro" id="IPR012910">
    <property type="entry name" value="Plug_dom"/>
</dbReference>
<dbReference type="InterPro" id="IPR037066">
    <property type="entry name" value="Plug_dom_sf"/>
</dbReference>
<gene>
    <name evidence="14" type="primary">susC_21</name>
    <name evidence="13" type="ORF">CLI86_05240</name>
    <name evidence="14" type="ORF">TFUB20_01198</name>
</gene>
<dbReference type="InterPro" id="IPR023996">
    <property type="entry name" value="TonB-dep_OMP_SusC/RagA"/>
</dbReference>
<dbReference type="InterPro" id="IPR000531">
    <property type="entry name" value="Beta-barrel_TonB"/>
</dbReference>
<feature type="signal peptide" evidence="10">
    <location>
        <begin position="1"/>
        <end position="27"/>
    </location>
</feature>
<dbReference type="GO" id="GO:0009279">
    <property type="term" value="C:cell outer membrane"/>
    <property type="evidence" value="ECO:0007669"/>
    <property type="project" value="UniProtKB-SubCell"/>
</dbReference>
<dbReference type="Pfam" id="PF13715">
    <property type="entry name" value="CarbopepD_reg_2"/>
    <property type="match status" value="1"/>
</dbReference>
<evidence type="ECO:0000256" key="9">
    <source>
        <dbReference type="RuleBase" id="RU003357"/>
    </source>
</evidence>
<evidence type="ECO:0000256" key="5">
    <source>
        <dbReference type="ARBA" id="ARBA00023077"/>
    </source>
</evidence>
<reference evidence="14 15" key="1">
    <citation type="submission" date="2016-09" db="EMBL/GenBank/DDBJ databases">
        <authorList>
            <person name="Capua I."/>
            <person name="De Benedictis P."/>
            <person name="Joannis T."/>
            <person name="Lombin L.H."/>
            <person name="Cattoli G."/>
        </authorList>
    </citation>
    <scope>NUCLEOTIDE SEQUENCE [LARGE SCALE GENOMIC DNA]</scope>
    <source>
        <strain evidence="14 15">UB20</strain>
    </source>
</reference>
<dbReference type="Proteomes" id="UP000219259">
    <property type="component" value="Unassembled WGS sequence"/>
</dbReference>
<dbReference type="InterPro" id="IPR036942">
    <property type="entry name" value="Beta-barrel_TonB_sf"/>
</dbReference>
<dbReference type="SUPFAM" id="SSF49464">
    <property type="entry name" value="Carboxypeptidase regulatory domain-like"/>
    <property type="match status" value="1"/>
</dbReference>
<keyword evidence="4 8" id="KW-0812">Transmembrane</keyword>
<dbReference type="RefSeq" id="WP_060827707.1">
    <property type="nucleotide sequence ID" value="NZ_CAUPTG010000010.1"/>
</dbReference>
<evidence type="ECO:0000256" key="2">
    <source>
        <dbReference type="ARBA" id="ARBA00022448"/>
    </source>
</evidence>
<keyword evidence="6 8" id="KW-0472">Membrane</keyword>
<evidence type="ECO:0000313" key="15">
    <source>
        <dbReference type="Proteomes" id="UP000182057"/>
    </source>
</evidence>
<keyword evidence="2 8" id="KW-0813">Transport</keyword>
<comment type="subcellular location">
    <subcellularLocation>
        <location evidence="1 8">Cell outer membrane</location>
        <topology evidence="1 8">Multi-pass membrane protein</topology>
    </subcellularLocation>
</comment>
<dbReference type="PROSITE" id="PS52016">
    <property type="entry name" value="TONB_DEPENDENT_REC_3"/>
    <property type="match status" value="1"/>
</dbReference>
<evidence type="ECO:0000256" key="6">
    <source>
        <dbReference type="ARBA" id="ARBA00023136"/>
    </source>
</evidence>
<dbReference type="Gene3D" id="2.60.40.1120">
    <property type="entry name" value="Carboxypeptidase-like, regulatory domain"/>
    <property type="match status" value="1"/>
</dbReference>
<evidence type="ECO:0000256" key="10">
    <source>
        <dbReference type="SAM" id="SignalP"/>
    </source>
</evidence>
<dbReference type="OrthoDB" id="9768177at2"/>
<feature type="chain" id="PRO_5014267185" evidence="10">
    <location>
        <begin position="28"/>
        <end position="1062"/>
    </location>
</feature>
<dbReference type="Pfam" id="PF07715">
    <property type="entry name" value="Plug"/>
    <property type="match status" value="1"/>
</dbReference>
<dbReference type="FunFam" id="2.170.130.10:FF:000008">
    <property type="entry name" value="SusC/RagA family TonB-linked outer membrane protein"/>
    <property type="match status" value="1"/>
</dbReference>
<dbReference type="Gene3D" id="2.40.170.20">
    <property type="entry name" value="TonB-dependent receptor, beta-barrel domain"/>
    <property type="match status" value="1"/>
</dbReference>
<dbReference type="InterPro" id="IPR039426">
    <property type="entry name" value="TonB-dep_rcpt-like"/>
</dbReference>
<evidence type="ECO:0000259" key="12">
    <source>
        <dbReference type="Pfam" id="PF07715"/>
    </source>
</evidence>
<keyword evidence="10" id="KW-0732">Signal</keyword>
<protein>
    <submittedName>
        <fullName evidence="13 14">TonB-dependent receptor</fullName>
    </submittedName>
</protein>
<feature type="domain" description="TonB-dependent receptor plug" evidence="12">
    <location>
        <begin position="122"/>
        <end position="246"/>
    </location>
</feature>
<dbReference type="Proteomes" id="UP000182057">
    <property type="component" value="Unassembled WGS sequence"/>
</dbReference>
<evidence type="ECO:0000256" key="7">
    <source>
        <dbReference type="ARBA" id="ARBA00023237"/>
    </source>
</evidence>
<evidence type="ECO:0000259" key="11">
    <source>
        <dbReference type="Pfam" id="PF00593"/>
    </source>
</evidence>
<reference evidence="13 16" key="2">
    <citation type="submission" date="2017-09" db="EMBL/GenBank/DDBJ databases">
        <title>Phase variable restriction modification systems are present in the genome sequences of periodontal pathogens Prevotella intermedia, Tannerella forsythia and Porphyromonas gingivalis.</title>
        <authorList>
            <person name="Haigh R.D."/>
            <person name="Crawford L."/>
            <person name="Ralph J."/>
            <person name="Wanford J."/>
            <person name="Vartoukian S.R."/>
            <person name="Hijazib K."/>
            <person name="Wade W."/>
            <person name="Oggioni M.R."/>
        </authorList>
    </citation>
    <scope>NUCLEOTIDE SEQUENCE [LARGE SCALE GENOMIC DNA]</scope>
    <source>
        <strain evidence="13 16">WW11663</strain>
    </source>
</reference>
<evidence type="ECO:0000256" key="8">
    <source>
        <dbReference type="PROSITE-ProRule" id="PRU01360"/>
    </source>
</evidence>
<evidence type="ECO:0000256" key="3">
    <source>
        <dbReference type="ARBA" id="ARBA00022452"/>
    </source>
</evidence>
<dbReference type="EMBL" id="FMMM01000048">
    <property type="protein sequence ID" value="SCQ20948.1"/>
    <property type="molecule type" value="Genomic_DNA"/>
</dbReference>
<comment type="similarity">
    <text evidence="8 9">Belongs to the TonB-dependent receptor family.</text>
</comment>
<dbReference type="Pfam" id="PF00593">
    <property type="entry name" value="TonB_dep_Rec_b-barrel"/>
    <property type="match status" value="1"/>
</dbReference>
<proteinExistence type="inferred from homology"/>
<keyword evidence="3 8" id="KW-1134">Transmembrane beta strand</keyword>
<dbReference type="Gene3D" id="2.170.130.10">
    <property type="entry name" value="TonB-dependent receptor, plug domain"/>
    <property type="match status" value="1"/>
</dbReference>
<dbReference type="NCBIfam" id="TIGR04056">
    <property type="entry name" value="OMP_RagA_SusC"/>
    <property type="match status" value="1"/>
</dbReference>
<sequence length="1062" mass="118609" precursor="true">MKRKHLICKWQGILFALLWAVSLGTFAQTITVRGTVVDDTGLTVIGASVVVENNRTIGTITDIDGKYVLENVPSEGTLIFSYMGMQTQTVAVAGRTTIDVTMKTDDKVLEEVVVVGYGTMKKSDLTGAISNVKADDLTLTGNASVMHAISGKISGLYTKQNSAQPGGGIDILIRGAGSINASNRPLYIVDGFPISEVEDMTGKDPKMNPGTQGVLNFLNPNDIESIEVLKDASATSIYGARAANGVILITTKRGKAGRTTVSYSTNFSVQKYTDKYDLLPLNEWMTLYNEAGYEEWLWKNKVTPWGPNSLSEAQKNPVDGKLYAPAYTNEQIAAAGRGTDWLGLITRDGRIQEHNINVSGGTENTVYNVSLNYYDHIGIIKNTGLKRYTVKSNIDQKINSYIKMGLNLTMSRLNNDNTQLGNGKSENSGIIRSAIMMGPHIKAYDEETGTYPLNPQVGNQANPYSLLNNIDKTNTDRLLGNLFVEITPVEGLMIRLNTGLDRVAMSRDTYQPKTTLNGSKLRGVAAGYSQDNNQYLIEATANYTKVFNDIHNLNLLAGTSYEEFARKGRNLGNNDFITDAFIYNNMGAGAGTKTVGSSYSNTKMQSYFFRANYVLKNRYLFNATLRADGASVFPENNKWGYFPSFAAGWTISREDFMKSLTWLENLKLRASWGQTGNADIGIYAFPSYGAKMAYITGKHTQETGVFLKRLGNPDLKWETTTEFNVGLDFGLFNGRIRGSFEYYDKVISDLLNYKYLNLYHSLDKIMANVGKTQSTGFEFNISTRNIETKDFSWSTDFTFTRFKDRWKERTPDWKPNVYEREDDPIRPIFSRVADHIMQAGETTPAAQPKLLPGQIVIKDINGYKRDKDNKLMVDERGYFIRTGEPDGMIDDADTRLLGTSDPGWLAGMTHTFRYKDFDLSCQLNGMFDRKMMNPSYTEFGIGANSIYYGGYNALRTVKERWTFNNPSTTHPSSYVTNGHNYTYGDFFYEDAWFIRVQNVTLGYTLSPRTLAKIKCISNLRIHTDINNLCVFTPYSGLDPETDSFPAAYPNARTFSVGIDVQF</sequence>
<keyword evidence="7 8" id="KW-0998">Cell outer membrane</keyword>
<organism evidence="14 15">
    <name type="scientific">Tannerella forsythia</name>
    <name type="common">Bacteroides forsythus</name>
    <dbReference type="NCBI Taxonomy" id="28112"/>
    <lineage>
        <taxon>Bacteria</taxon>
        <taxon>Pseudomonadati</taxon>
        <taxon>Bacteroidota</taxon>
        <taxon>Bacteroidia</taxon>
        <taxon>Bacteroidales</taxon>
        <taxon>Tannerellaceae</taxon>
        <taxon>Tannerella</taxon>
    </lineage>
</organism>
<accession>A0A1D3ULL8</accession>
<dbReference type="InterPro" id="IPR008969">
    <property type="entry name" value="CarboxyPept-like_regulatory"/>
</dbReference>
<feature type="domain" description="TonB-dependent receptor-like beta-barrel" evidence="11">
    <location>
        <begin position="507"/>
        <end position="805"/>
    </location>
</feature>
<evidence type="ECO:0000256" key="1">
    <source>
        <dbReference type="ARBA" id="ARBA00004571"/>
    </source>
</evidence>
<dbReference type="SUPFAM" id="SSF56935">
    <property type="entry name" value="Porins"/>
    <property type="match status" value="1"/>
</dbReference>
<name>A0A1D3ULL8_TANFO</name>
<evidence type="ECO:0000313" key="14">
    <source>
        <dbReference type="EMBL" id="SCQ20948.1"/>
    </source>
</evidence>